<dbReference type="Gene3D" id="1.10.10.10">
    <property type="entry name" value="Winged helix-like DNA-binding domain superfamily/Winged helix DNA-binding domain"/>
    <property type="match status" value="1"/>
</dbReference>
<keyword evidence="1" id="KW-0489">Methyltransferase</keyword>
<dbReference type="PANTHER" id="PTHR43712">
    <property type="entry name" value="PUTATIVE (AFU_ORTHOLOGUE AFUA_4G14580)-RELATED"/>
    <property type="match status" value="1"/>
</dbReference>
<dbReference type="InterPro" id="IPR029063">
    <property type="entry name" value="SAM-dependent_MTases_sf"/>
</dbReference>
<dbReference type="PROSITE" id="PS51683">
    <property type="entry name" value="SAM_OMT_II"/>
    <property type="match status" value="1"/>
</dbReference>
<evidence type="ECO:0000256" key="2">
    <source>
        <dbReference type="ARBA" id="ARBA00022679"/>
    </source>
</evidence>
<dbReference type="Gene3D" id="3.40.50.150">
    <property type="entry name" value="Vaccinia Virus protein VP39"/>
    <property type="match status" value="1"/>
</dbReference>
<keyword evidence="2" id="KW-0808">Transferase</keyword>
<evidence type="ECO:0000256" key="3">
    <source>
        <dbReference type="ARBA" id="ARBA00022691"/>
    </source>
</evidence>
<organism evidence="5 6">
    <name type="scientific">Aspergillus pseudocaelatus</name>
    <dbReference type="NCBI Taxonomy" id="1825620"/>
    <lineage>
        <taxon>Eukaryota</taxon>
        <taxon>Fungi</taxon>
        <taxon>Dikarya</taxon>
        <taxon>Ascomycota</taxon>
        <taxon>Pezizomycotina</taxon>
        <taxon>Eurotiomycetes</taxon>
        <taxon>Eurotiomycetidae</taxon>
        <taxon>Eurotiales</taxon>
        <taxon>Aspergillaceae</taxon>
        <taxon>Aspergillus</taxon>
        <taxon>Aspergillus subgen. Circumdati</taxon>
    </lineage>
</organism>
<dbReference type="PANTHER" id="PTHR43712:SF4">
    <property type="entry name" value="O-METHYLTRANSFERASE DOMAIN-CONTAINING PROTEIN"/>
    <property type="match status" value="1"/>
</dbReference>
<dbReference type="InterPro" id="IPR016461">
    <property type="entry name" value="COMT-like"/>
</dbReference>
<proteinExistence type="predicted"/>
<evidence type="ECO:0000313" key="6">
    <source>
        <dbReference type="Proteomes" id="UP000325395"/>
    </source>
</evidence>
<feature type="domain" description="O-methyltransferase C-terminal" evidence="4">
    <location>
        <begin position="127"/>
        <end position="214"/>
    </location>
</feature>
<dbReference type="InterPro" id="IPR036388">
    <property type="entry name" value="WH-like_DNA-bd_sf"/>
</dbReference>
<evidence type="ECO:0000313" key="5">
    <source>
        <dbReference type="EMBL" id="KAE8418554.1"/>
    </source>
</evidence>
<evidence type="ECO:0000259" key="4">
    <source>
        <dbReference type="Pfam" id="PF00891"/>
    </source>
</evidence>
<evidence type="ECO:0000256" key="1">
    <source>
        <dbReference type="ARBA" id="ARBA00022603"/>
    </source>
</evidence>
<gene>
    <name evidence="5" type="ORF">BDV36DRAFT_294982</name>
</gene>
<dbReference type="SUPFAM" id="SSF53335">
    <property type="entry name" value="S-adenosyl-L-methionine-dependent methyltransferases"/>
    <property type="match status" value="1"/>
</dbReference>
<name>A0ABQ6WN59_9EURO</name>
<dbReference type="InterPro" id="IPR001077">
    <property type="entry name" value="COMT_C"/>
</dbReference>
<keyword evidence="6" id="KW-1185">Reference proteome</keyword>
<keyword evidence="3" id="KW-0949">S-adenosyl-L-methionine</keyword>
<accession>A0ABQ6WN59</accession>
<sequence length="217" mass="24522">MQENVEKGQPATSTASLAQDTNINEHGLEALLELMAARHFVDRTSANKFAPNKLTRLLLTHLFMDGVLLYHDLVAPSFTALNSFLSSPGQRVFQYYLQLEHSYLPNWLNVVDFQSEFAENICIETVLFVDVGVGNGQQCVNLLTEYPNLKGRVILQDTPSVIQATLPHSRVERMAYDYFTEQPMIGAKAYHIRQIYHNNDDDACIRILQALFPAMSS</sequence>
<dbReference type="Proteomes" id="UP000325395">
    <property type="component" value="Unassembled WGS sequence"/>
</dbReference>
<protein>
    <recommendedName>
        <fullName evidence="4">O-methyltransferase C-terminal domain-containing protein</fullName>
    </recommendedName>
</protein>
<dbReference type="EMBL" id="ML735725">
    <property type="protein sequence ID" value="KAE8418554.1"/>
    <property type="molecule type" value="Genomic_DNA"/>
</dbReference>
<dbReference type="Pfam" id="PF00891">
    <property type="entry name" value="Methyltransf_2"/>
    <property type="match status" value="1"/>
</dbReference>
<reference evidence="5 6" key="1">
    <citation type="submission" date="2019-04" db="EMBL/GenBank/DDBJ databases">
        <authorList>
            <consortium name="DOE Joint Genome Institute"/>
            <person name="Mondo S."/>
            <person name="Kjaerbolling I."/>
            <person name="Vesth T."/>
            <person name="Frisvad J.C."/>
            <person name="Nybo J.L."/>
            <person name="Theobald S."/>
            <person name="Kildgaard S."/>
            <person name="Isbrandt T."/>
            <person name="Kuo A."/>
            <person name="Sato A."/>
            <person name="Lyhne E.K."/>
            <person name="Kogle M.E."/>
            <person name="Wiebenga A."/>
            <person name="Kun R.S."/>
            <person name="Lubbers R.J."/>
            <person name="Makela M.R."/>
            <person name="Barry K."/>
            <person name="Chovatia M."/>
            <person name="Clum A."/>
            <person name="Daum C."/>
            <person name="Haridas S."/>
            <person name="He G."/>
            <person name="LaButti K."/>
            <person name="Lipzen A."/>
            <person name="Riley R."/>
            <person name="Salamov A."/>
            <person name="Simmons B.A."/>
            <person name="Magnuson J.K."/>
            <person name="Henrissat B."/>
            <person name="Mortensen U.H."/>
            <person name="Larsen T.O."/>
            <person name="Devries R.P."/>
            <person name="Grigoriev I.V."/>
            <person name="Machida M."/>
            <person name="Baker S.E."/>
            <person name="Andersen M.R."/>
            <person name="Cantor M.N."/>
            <person name="Hua S.X."/>
        </authorList>
    </citation>
    <scope>NUCLEOTIDE SEQUENCE [LARGE SCALE GENOMIC DNA]</scope>
    <source>
        <strain evidence="5 6">CBS 117616</strain>
    </source>
</reference>